<name>A0AAN8PTF4_PATCE</name>
<dbReference type="Pfam" id="PF00095">
    <property type="entry name" value="WAP"/>
    <property type="match status" value="1"/>
</dbReference>
<accession>A0AAN8PTF4</accession>
<feature type="chain" id="PRO_5042968573" description="WAP domain-containing protein" evidence="1">
    <location>
        <begin position="22"/>
        <end position="184"/>
    </location>
</feature>
<keyword evidence="4" id="KW-1185">Reference proteome</keyword>
<dbReference type="InterPro" id="IPR008197">
    <property type="entry name" value="WAP_dom"/>
</dbReference>
<comment type="caution">
    <text evidence="3">The sequence shown here is derived from an EMBL/GenBank/DDBJ whole genome shotgun (WGS) entry which is preliminary data.</text>
</comment>
<dbReference type="PROSITE" id="PS51390">
    <property type="entry name" value="WAP"/>
    <property type="match status" value="1"/>
</dbReference>
<dbReference type="AlphaFoldDB" id="A0AAN8PTF4"/>
<dbReference type="EMBL" id="JAZGQO010000006">
    <property type="protein sequence ID" value="KAK6184842.1"/>
    <property type="molecule type" value="Genomic_DNA"/>
</dbReference>
<dbReference type="Gene3D" id="4.10.75.10">
    <property type="entry name" value="Elafin-like"/>
    <property type="match status" value="1"/>
</dbReference>
<dbReference type="GO" id="GO:0005576">
    <property type="term" value="C:extracellular region"/>
    <property type="evidence" value="ECO:0007669"/>
    <property type="project" value="InterPro"/>
</dbReference>
<dbReference type="InterPro" id="IPR036645">
    <property type="entry name" value="Elafin-like_sf"/>
</dbReference>
<evidence type="ECO:0000313" key="4">
    <source>
        <dbReference type="Proteomes" id="UP001347796"/>
    </source>
</evidence>
<organism evidence="3 4">
    <name type="scientific">Patella caerulea</name>
    <name type="common">Rayed Mediterranean limpet</name>
    <dbReference type="NCBI Taxonomy" id="87958"/>
    <lineage>
        <taxon>Eukaryota</taxon>
        <taxon>Metazoa</taxon>
        <taxon>Spiralia</taxon>
        <taxon>Lophotrochozoa</taxon>
        <taxon>Mollusca</taxon>
        <taxon>Gastropoda</taxon>
        <taxon>Patellogastropoda</taxon>
        <taxon>Patelloidea</taxon>
        <taxon>Patellidae</taxon>
        <taxon>Patella</taxon>
    </lineage>
</organism>
<proteinExistence type="predicted"/>
<feature type="signal peptide" evidence="1">
    <location>
        <begin position="1"/>
        <end position="21"/>
    </location>
</feature>
<gene>
    <name evidence="3" type="ORF">SNE40_007213</name>
</gene>
<keyword evidence="1" id="KW-0732">Signal</keyword>
<evidence type="ECO:0000313" key="3">
    <source>
        <dbReference type="EMBL" id="KAK6184842.1"/>
    </source>
</evidence>
<dbReference type="SUPFAM" id="SSF57256">
    <property type="entry name" value="Elafin-like"/>
    <property type="match status" value="1"/>
</dbReference>
<evidence type="ECO:0000256" key="1">
    <source>
        <dbReference type="SAM" id="SignalP"/>
    </source>
</evidence>
<protein>
    <recommendedName>
        <fullName evidence="2">WAP domain-containing protein</fullName>
    </recommendedName>
</protein>
<reference evidence="3 4" key="1">
    <citation type="submission" date="2024-01" db="EMBL/GenBank/DDBJ databases">
        <title>The genome of the rayed Mediterranean limpet Patella caerulea (Linnaeus, 1758).</title>
        <authorList>
            <person name="Anh-Thu Weber A."/>
            <person name="Halstead-Nussloch G."/>
        </authorList>
    </citation>
    <scope>NUCLEOTIDE SEQUENCE [LARGE SCALE GENOMIC DNA]</scope>
    <source>
        <strain evidence="3">AATW-2023a</strain>
        <tissue evidence="3">Whole specimen</tissue>
    </source>
</reference>
<dbReference type="GO" id="GO:0030414">
    <property type="term" value="F:peptidase inhibitor activity"/>
    <property type="evidence" value="ECO:0007669"/>
    <property type="project" value="InterPro"/>
</dbReference>
<dbReference type="Proteomes" id="UP001347796">
    <property type="component" value="Unassembled WGS sequence"/>
</dbReference>
<feature type="domain" description="WAP" evidence="2">
    <location>
        <begin position="129"/>
        <end position="173"/>
    </location>
</feature>
<sequence length="184" mass="20737">MDMKLIVCCVLLAVFVVSTSAWWGKRCPNRWLNVPRKCGDSSLQRCGVKNGCGRGKMCCKIGWCPGRYCRIPYQPRNYFNWYPYYIRRKNLVRTTTTRPVVDADGTNRQTTTPIQSASQSFKIQSKPETIRRSGSCDRASSISCSGQCTQDGDCSSSRKCCKNRCGTRSCGPILRSSIFVRGKK</sequence>
<evidence type="ECO:0000259" key="2">
    <source>
        <dbReference type="PROSITE" id="PS51390"/>
    </source>
</evidence>